<evidence type="ECO:0000256" key="1">
    <source>
        <dbReference type="SAM" id="SignalP"/>
    </source>
</evidence>
<dbReference type="RefSeq" id="WP_186924634.1">
    <property type="nucleotide sequence ID" value="NZ_JACOFW010000039.1"/>
</dbReference>
<protein>
    <submittedName>
        <fullName evidence="3">Alpha/beta fold hydrolase</fullName>
    </submittedName>
</protein>
<dbReference type="InterPro" id="IPR022742">
    <property type="entry name" value="Hydrolase_4"/>
</dbReference>
<dbReference type="PANTHER" id="PTHR12277:SF81">
    <property type="entry name" value="PROTEIN ABHD13"/>
    <property type="match status" value="1"/>
</dbReference>
<dbReference type="PANTHER" id="PTHR12277">
    <property type="entry name" value="ALPHA/BETA HYDROLASE DOMAIN-CONTAINING PROTEIN"/>
    <property type="match status" value="1"/>
</dbReference>
<reference evidence="3 4" key="1">
    <citation type="submission" date="2020-08" db="EMBL/GenBank/DDBJ databases">
        <title>Novel species isolated from subtropical streams in China.</title>
        <authorList>
            <person name="Lu H."/>
        </authorList>
    </citation>
    <scope>NUCLEOTIDE SEQUENCE [LARGE SCALE GENOMIC DNA]</scope>
    <source>
        <strain evidence="3 4">KACC 16656</strain>
    </source>
</reference>
<dbReference type="Pfam" id="PF12146">
    <property type="entry name" value="Hydrolase_4"/>
    <property type="match status" value="1"/>
</dbReference>
<feature type="domain" description="Serine aminopeptidase S33" evidence="2">
    <location>
        <begin position="93"/>
        <end position="192"/>
    </location>
</feature>
<keyword evidence="3" id="KW-0378">Hydrolase</keyword>
<evidence type="ECO:0000259" key="2">
    <source>
        <dbReference type="Pfam" id="PF12146"/>
    </source>
</evidence>
<sequence length="277" mass="30748">MNIFRLAAIATLLASLSACTTYNYTSQQFVPKDPGKLNHLKKSASTYQFDDIEYIQADGAVSRGISIHKPETNFTVLYFMGSGVRVDANGSYIAKVFTELNANFISFDYRDFGRSDAPKSNVSLSDLEADTLALYDHVRKITKGKLIVHGHSFGSFVAAKLASLRPLDGLVLEGTGTSAQAYSDNMIPWFAKPFITIKLDQELQSIDNRIALKQYKGPIMIINGSNDVQTPAATAHDLYLALDKPNKRYEEIRDAGHMNAMSKPETLKAYREFIQTN</sequence>
<keyword evidence="1" id="KW-0732">Signal</keyword>
<comment type="caution">
    <text evidence="3">The sequence shown here is derived from an EMBL/GenBank/DDBJ whole genome shotgun (WGS) entry which is preliminary data.</text>
</comment>
<dbReference type="EMBL" id="JACOFW010000039">
    <property type="protein sequence ID" value="MBC3809578.1"/>
    <property type="molecule type" value="Genomic_DNA"/>
</dbReference>
<accession>A0ABR6XA55</accession>
<name>A0ABR6XA55_9BURK</name>
<keyword evidence="4" id="KW-1185">Reference proteome</keyword>
<gene>
    <name evidence="3" type="ORF">H8K52_19740</name>
</gene>
<feature type="chain" id="PRO_5047170835" evidence="1">
    <location>
        <begin position="21"/>
        <end position="277"/>
    </location>
</feature>
<dbReference type="PROSITE" id="PS51257">
    <property type="entry name" value="PROKAR_LIPOPROTEIN"/>
    <property type="match status" value="1"/>
</dbReference>
<evidence type="ECO:0000313" key="4">
    <source>
        <dbReference type="Proteomes" id="UP000648257"/>
    </source>
</evidence>
<dbReference type="Gene3D" id="3.40.50.1820">
    <property type="entry name" value="alpha/beta hydrolase"/>
    <property type="match status" value="1"/>
</dbReference>
<dbReference type="SUPFAM" id="SSF53474">
    <property type="entry name" value="alpha/beta-Hydrolases"/>
    <property type="match status" value="1"/>
</dbReference>
<proteinExistence type="predicted"/>
<organism evidence="3 4">
    <name type="scientific">Undibacterium seohonense</name>
    <dbReference type="NCBI Taxonomy" id="1344950"/>
    <lineage>
        <taxon>Bacteria</taxon>
        <taxon>Pseudomonadati</taxon>
        <taxon>Pseudomonadota</taxon>
        <taxon>Betaproteobacteria</taxon>
        <taxon>Burkholderiales</taxon>
        <taxon>Oxalobacteraceae</taxon>
        <taxon>Undibacterium</taxon>
    </lineage>
</organism>
<dbReference type="InterPro" id="IPR029058">
    <property type="entry name" value="AB_hydrolase_fold"/>
</dbReference>
<evidence type="ECO:0000313" key="3">
    <source>
        <dbReference type="EMBL" id="MBC3809578.1"/>
    </source>
</evidence>
<dbReference type="GO" id="GO:0016787">
    <property type="term" value="F:hydrolase activity"/>
    <property type="evidence" value="ECO:0007669"/>
    <property type="project" value="UniProtKB-KW"/>
</dbReference>
<feature type="signal peptide" evidence="1">
    <location>
        <begin position="1"/>
        <end position="20"/>
    </location>
</feature>
<dbReference type="Proteomes" id="UP000648257">
    <property type="component" value="Unassembled WGS sequence"/>
</dbReference>